<proteinExistence type="predicted"/>
<keyword evidence="1" id="KW-0472">Membrane</keyword>
<keyword evidence="3" id="KW-1185">Reference proteome</keyword>
<name>A0A8G2CMX1_ACIRU</name>
<feature type="transmembrane region" description="Helical" evidence="1">
    <location>
        <begin position="41"/>
        <end position="62"/>
    </location>
</feature>
<dbReference type="Proteomes" id="UP000186308">
    <property type="component" value="Unassembled WGS sequence"/>
</dbReference>
<gene>
    <name evidence="2" type="ORF">SAMN05421828_12455</name>
</gene>
<keyword evidence="1" id="KW-0812">Transmembrane</keyword>
<sequence length="270" mass="29977">MNVKPMPYLILAIVLLVFLALVMAGAWAAQKRTRNSGWVDAFWTFGTGIAGAIGALVPIGPAPVGRRLLVAVLVLLWAARLGGYIVQRTRAITHEDARYARFRAEWGAAFESRMFWLLMIQAVVAWLLALCVMTAANNPHPLSFGWTLAGLAVFAISIGGEALADRQMHAFRADRSNKGKVCEAGLWGWSRHPNYFFEFLIWLSYPLIALAGLWWPGLLALIGPVFMYVLLDKISGVPPLEREMVESRGAAYRDYQARVSPMIPLPPKRQ</sequence>
<feature type="transmembrane region" description="Helical" evidence="1">
    <location>
        <begin position="68"/>
        <end position="86"/>
    </location>
</feature>
<dbReference type="PROSITE" id="PS50244">
    <property type="entry name" value="S5A_REDUCTASE"/>
    <property type="match status" value="1"/>
</dbReference>
<dbReference type="PANTHER" id="PTHR32251">
    <property type="entry name" value="3-OXO-5-ALPHA-STEROID 4-DEHYDROGENASE"/>
    <property type="match status" value="1"/>
</dbReference>
<dbReference type="GO" id="GO:0016020">
    <property type="term" value="C:membrane"/>
    <property type="evidence" value="ECO:0007669"/>
    <property type="project" value="TreeGrafter"/>
</dbReference>
<feature type="transmembrane region" description="Helical" evidence="1">
    <location>
        <begin position="142"/>
        <end position="164"/>
    </location>
</feature>
<comment type="caution">
    <text evidence="2">The sequence shown here is derived from an EMBL/GenBank/DDBJ whole genome shotgun (WGS) entry which is preliminary data.</text>
</comment>
<protein>
    <submittedName>
        <fullName evidence="2">Steroid 5-alpha reductase family enzyme</fullName>
    </submittedName>
</protein>
<accession>A0A8G2CMX1</accession>
<organism evidence="2 3">
    <name type="scientific">Acidiphilium rubrum</name>
    <dbReference type="NCBI Taxonomy" id="526"/>
    <lineage>
        <taxon>Bacteria</taxon>
        <taxon>Pseudomonadati</taxon>
        <taxon>Pseudomonadota</taxon>
        <taxon>Alphaproteobacteria</taxon>
        <taxon>Acetobacterales</taxon>
        <taxon>Acidocellaceae</taxon>
        <taxon>Acidiphilium</taxon>
    </lineage>
</organism>
<keyword evidence="1" id="KW-1133">Transmembrane helix</keyword>
<dbReference type="EMBL" id="FTNE01000024">
    <property type="protein sequence ID" value="SIR32431.1"/>
    <property type="molecule type" value="Genomic_DNA"/>
</dbReference>
<evidence type="ECO:0000313" key="2">
    <source>
        <dbReference type="EMBL" id="SIR32431.1"/>
    </source>
</evidence>
<feature type="transmembrane region" description="Helical" evidence="1">
    <location>
        <begin position="6"/>
        <end position="29"/>
    </location>
</feature>
<evidence type="ECO:0000313" key="3">
    <source>
        <dbReference type="Proteomes" id="UP000186308"/>
    </source>
</evidence>
<dbReference type="InterPro" id="IPR010721">
    <property type="entry name" value="UstE-like"/>
</dbReference>
<feature type="transmembrane region" description="Helical" evidence="1">
    <location>
        <begin position="115"/>
        <end position="136"/>
    </location>
</feature>
<feature type="transmembrane region" description="Helical" evidence="1">
    <location>
        <begin position="199"/>
        <end position="231"/>
    </location>
</feature>
<dbReference type="Gene3D" id="1.20.120.1630">
    <property type="match status" value="1"/>
</dbReference>
<dbReference type="AlphaFoldDB" id="A0A8G2CMX1"/>
<reference evidence="2 3" key="1">
    <citation type="submission" date="2017-01" db="EMBL/GenBank/DDBJ databases">
        <authorList>
            <person name="Varghese N."/>
            <person name="Submissions S."/>
        </authorList>
    </citation>
    <scope>NUCLEOTIDE SEQUENCE [LARGE SCALE GENOMIC DNA]</scope>
    <source>
        <strain evidence="2 3">ATCC 35905</strain>
    </source>
</reference>
<dbReference type="PANTHER" id="PTHR32251:SF17">
    <property type="entry name" value="STEROID 5-ALPHA REDUCTASE C-TERMINAL DOMAIN-CONTAINING PROTEIN"/>
    <property type="match status" value="1"/>
</dbReference>
<dbReference type="Pfam" id="PF06966">
    <property type="entry name" value="DUF1295"/>
    <property type="match status" value="1"/>
</dbReference>
<evidence type="ECO:0000256" key="1">
    <source>
        <dbReference type="SAM" id="Phobius"/>
    </source>
</evidence>